<accession>T0M740</accession>
<evidence type="ECO:0000256" key="5">
    <source>
        <dbReference type="ARBA" id="ARBA00022517"/>
    </source>
</evidence>
<dbReference type="STRING" id="1237896.T0M740"/>
<proteinExistence type="inferred from homology"/>
<gene>
    <name evidence="8" type="ORF">CGLO_00332</name>
</gene>
<dbReference type="EMBL" id="AMYD01000090">
    <property type="protein sequence ID" value="EQB59316.1"/>
    <property type="molecule type" value="Genomic_DNA"/>
</dbReference>
<evidence type="ECO:0000256" key="3">
    <source>
        <dbReference type="ARBA" id="ARBA00008838"/>
    </source>
</evidence>
<feature type="compositionally biased region" description="Basic residues" evidence="7">
    <location>
        <begin position="19"/>
        <end position="29"/>
    </location>
</feature>
<evidence type="ECO:0000256" key="1">
    <source>
        <dbReference type="ARBA" id="ARBA00004604"/>
    </source>
</evidence>
<comment type="similarity">
    <text evidence="3">Belongs to the NOP53 family.</text>
</comment>
<comment type="subcellular location">
    <subcellularLocation>
        <location evidence="1">Nucleus</location>
        <location evidence="1">Nucleolus</location>
    </subcellularLocation>
    <subcellularLocation>
        <location evidence="2">Nucleus</location>
        <location evidence="2">Nucleoplasm</location>
    </subcellularLocation>
</comment>
<dbReference type="AlphaFoldDB" id="T0M740"/>
<evidence type="ECO:0000313" key="8">
    <source>
        <dbReference type="EMBL" id="EQB59316.1"/>
    </source>
</evidence>
<dbReference type="GO" id="GO:0005654">
    <property type="term" value="C:nucleoplasm"/>
    <property type="evidence" value="ECO:0007669"/>
    <property type="project" value="UniProtKB-SubCell"/>
</dbReference>
<dbReference type="GO" id="GO:0042254">
    <property type="term" value="P:ribosome biogenesis"/>
    <property type="evidence" value="ECO:0007669"/>
    <property type="project" value="UniProtKB-KW"/>
</dbReference>
<evidence type="ECO:0000313" key="9">
    <source>
        <dbReference type="Proteomes" id="UP000015530"/>
    </source>
</evidence>
<dbReference type="HOGENOM" id="CLU_3050192_0_0_1"/>
<keyword evidence="6" id="KW-0539">Nucleus</keyword>
<dbReference type="InterPro" id="IPR011687">
    <property type="entry name" value="Nop53/GLTSCR2"/>
</dbReference>
<feature type="region of interest" description="Disordered" evidence="7">
    <location>
        <begin position="1"/>
        <end position="32"/>
    </location>
</feature>
<evidence type="ECO:0000256" key="2">
    <source>
        <dbReference type="ARBA" id="ARBA00004642"/>
    </source>
</evidence>
<evidence type="ECO:0000256" key="4">
    <source>
        <dbReference type="ARBA" id="ARBA00018339"/>
    </source>
</evidence>
<evidence type="ECO:0000256" key="7">
    <source>
        <dbReference type="SAM" id="MobiDB-lite"/>
    </source>
</evidence>
<dbReference type="Proteomes" id="UP000015530">
    <property type="component" value="Unassembled WGS sequence"/>
</dbReference>
<keyword evidence="5" id="KW-0690">Ribosome biogenesis</keyword>
<name>T0M740_COLGC</name>
<reference evidence="8" key="1">
    <citation type="submission" date="2012-10" db="EMBL/GenBank/DDBJ databases">
        <title>Global analysis of the Colletotrichum gloeosporioides genome and transcriptome reveals a conserved role for pacC pH regulation in fungi.</title>
        <authorList>
            <person name="Alkan N."/>
            <person name="Thon M."/>
            <person name="Prusky D."/>
        </authorList>
    </citation>
    <scope>NUCLEOTIDE SEQUENCE</scope>
    <source>
        <strain evidence="8">Cg-14</strain>
    </source>
</reference>
<dbReference type="eggNOG" id="KOG2823">
    <property type="taxonomic scope" value="Eukaryota"/>
</dbReference>
<evidence type="ECO:0000256" key="6">
    <source>
        <dbReference type="ARBA" id="ARBA00023242"/>
    </source>
</evidence>
<organism evidence="8 9">
    <name type="scientific">Colletotrichum gloeosporioides (strain Cg-14)</name>
    <name type="common">Anthracnose fungus</name>
    <name type="synonym">Glomerella cingulata</name>
    <dbReference type="NCBI Taxonomy" id="1237896"/>
    <lineage>
        <taxon>Eukaryota</taxon>
        <taxon>Fungi</taxon>
        <taxon>Dikarya</taxon>
        <taxon>Ascomycota</taxon>
        <taxon>Pezizomycotina</taxon>
        <taxon>Sordariomycetes</taxon>
        <taxon>Hypocreomycetidae</taxon>
        <taxon>Glomerellales</taxon>
        <taxon>Glomerellaceae</taxon>
        <taxon>Colletotrichum</taxon>
        <taxon>Colletotrichum gloeosporioides species complex</taxon>
    </lineage>
</organism>
<protein>
    <recommendedName>
        <fullName evidence="4">Ribosome biogenesis protein NOP53</fullName>
    </recommendedName>
</protein>
<dbReference type="Pfam" id="PF07767">
    <property type="entry name" value="Nop53"/>
    <property type="match status" value="1"/>
</dbReference>
<dbReference type="OrthoDB" id="5072at2759"/>
<sequence length="54" mass="6002">MPVLKPLSGDGEAPQQRKQPSRKGKKAWRKNVDVTDVQDGLDELNKQIITGSSR</sequence>
<comment type="caution">
    <text evidence="8">The sequence shown here is derived from an EMBL/GenBank/DDBJ whole genome shotgun (WGS) entry which is preliminary data.</text>
</comment>
<dbReference type="GO" id="GO:0005730">
    <property type="term" value="C:nucleolus"/>
    <property type="evidence" value="ECO:0007669"/>
    <property type="project" value="UniProtKB-SubCell"/>
</dbReference>